<evidence type="ECO:0000313" key="2">
    <source>
        <dbReference type="EMBL" id="ALS37058.1"/>
    </source>
</evidence>
<reference evidence="3" key="1">
    <citation type="submission" date="2015-12" db="EMBL/GenBank/DDBJ databases">
        <authorList>
            <person name="Lauer A."/>
            <person name="Humrighouse B."/>
            <person name="Loparev V."/>
            <person name="Shewmaker P.L."/>
            <person name="Whitney A.M."/>
            <person name="McLaughlin R.W."/>
        </authorList>
    </citation>
    <scope>NUCLEOTIDE SEQUENCE [LARGE SCALE GENOMIC DNA]</scope>
    <source>
        <strain evidence="3">LMG 26678</strain>
    </source>
</reference>
<organism evidence="2 3">
    <name type="scientific">Enterococcus rotai</name>
    <dbReference type="NCBI Taxonomy" id="118060"/>
    <lineage>
        <taxon>Bacteria</taxon>
        <taxon>Bacillati</taxon>
        <taxon>Bacillota</taxon>
        <taxon>Bacilli</taxon>
        <taxon>Lactobacillales</taxon>
        <taxon>Enterococcaceae</taxon>
        <taxon>Enterococcus</taxon>
    </lineage>
</organism>
<dbReference type="STRING" id="118060.ATZ35_07780"/>
<name>A0A0U2NQE5_9ENTE</name>
<protein>
    <recommendedName>
        <fullName evidence="4">DUF1700 domain-containing protein</fullName>
    </recommendedName>
</protein>
<dbReference type="EMBL" id="CP013655">
    <property type="protein sequence ID" value="ALS37058.1"/>
    <property type="molecule type" value="Genomic_DNA"/>
</dbReference>
<evidence type="ECO:0000313" key="3">
    <source>
        <dbReference type="Proteomes" id="UP000067523"/>
    </source>
</evidence>
<proteinExistence type="predicted"/>
<dbReference type="AlphaFoldDB" id="A0A0U2NQE5"/>
<keyword evidence="1" id="KW-0472">Membrane</keyword>
<accession>A0A0U2NQE5</accession>
<gene>
    <name evidence="2" type="ORF">ATZ35_07780</name>
</gene>
<evidence type="ECO:0000256" key="1">
    <source>
        <dbReference type="SAM" id="Phobius"/>
    </source>
</evidence>
<dbReference type="Pfam" id="PF22564">
    <property type="entry name" value="HAAS"/>
    <property type="match status" value="1"/>
</dbReference>
<keyword evidence="3" id="KW-1185">Reference proteome</keyword>
<evidence type="ECO:0008006" key="4">
    <source>
        <dbReference type="Google" id="ProtNLM"/>
    </source>
</evidence>
<dbReference type="Proteomes" id="UP000067523">
    <property type="component" value="Chromosome"/>
</dbReference>
<feature type="transmembrane region" description="Helical" evidence="1">
    <location>
        <begin position="146"/>
        <end position="168"/>
    </location>
</feature>
<dbReference type="KEGG" id="erx:ATZ35_07780"/>
<dbReference type="RefSeq" id="WP_208930265.1">
    <property type="nucleotide sequence ID" value="NZ_CP013655.1"/>
</dbReference>
<keyword evidence="1" id="KW-0812">Transmembrane</keyword>
<feature type="transmembrane region" description="Helical" evidence="1">
    <location>
        <begin position="114"/>
        <end position="140"/>
    </location>
</feature>
<sequence length="218" mass="25290">MNKEHFLIELKIYLKPLTTQQQSFILNKYETIFEERSAAGETEEQIAKSLGKPRGIAEEILQEFNINVPEKKLERDGWQEIQPIVNDDYYYEEASEHPYDDTYRSYERPHHSGFVRFCQVAGVLAFNFLFMFWMIFAAIMVVFSGWLVAVLFLFSPILGGISVFAGFNDGTMFQLFFSIFLSGAGVIGLLILTPLTKFFGKVLRHYLQWNIRVLRGEI</sequence>
<feature type="transmembrane region" description="Helical" evidence="1">
    <location>
        <begin position="175"/>
        <end position="195"/>
    </location>
</feature>
<keyword evidence="1" id="KW-1133">Transmembrane helix</keyword>